<dbReference type="EMBL" id="CP050995">
    <property type="protein sequence ID" value="QIY92245.1"/>
    <property type="molecule type" value="Genomic_DNA"/>
</dbReference>
<evidence type="ECO:0000313" key="1">
    <source>
        <dbReference type="EMBL" id="QIY92245.1"/>
    </source>
</evidence>
<reference evidence="1 2" key="1">
    <citation type="submission" date="2019-09" db="EMBL/GenBank/DDBJ databases">
        <title>FDA dAtabase for Regulatory Grade micrObial Sequences (FDA-ARGOS): Supporting development and validation of Infectious Disease Dx tests.</title>
        <authorList>
            <person name="Sciortino C."/>
            <person name="Tallon L."/>
            <person name="Sadzewicz L."/>
            <person name="Vavikolanu K."/>
            <person name="Mehta A."/>
            <person name="Aluvathingal J."/>
            <person name="Nadendla S."/>
            <person name="Nandy P."/>
            <person name="Geyer C."/>
            <person name="Yan Y."/>
            <person name="Sichtig H."/>
        </authorList>
    </citation>
    <scope>NUCLEOTIDE SEQUENCE [LARGE SCALE GENOMIC DNA]</scope>
    <source>
        <strain evidence="1 2">FDAARGOS_636</strain>
    </source>
</reference>
<dbReference type="RefSeq" id="WP_168239253.1">
    <property type="nucleotide sequence ID" value="NZ_CP050995.1"/>
</dbReference>
<evidence type="ECO:0000313" key="2">
    <source>
        <dbReference type="Proteomes" id="UP000501570"/>
    </source>
</evidence>
<sequence>MEYVEDMTWREFQLRRFGFERENKAKWEHTRDISYYALVATGAIDTKKVSKEKFFPIHSGSIKKSGGITERGKELLMKAIKEAVNGGSTGNNRG</sequence>
<protein>
    <submittedName>
        <fullName evidence="1">Uncharacterized protein</fullName>
    </submittedName>
</protein>
<keyword evidence="2" id="KW-1185">Reference proteome</keyword>
<organism evidence="1 2">
    <name type="scientific">Chryseobacterium gallinarum</name>
    <dbReference type="NCBI Taxonomy" id="1324352"/>
    <lineage>
        <taxon>Bacteria</taxon>
        <taxon>Pseudomonadati</taxon>
        <taxon>Bacteroidota</taxon>
        <taxon>Flavobacteriia</taxon>
        <taxon>Flavobacteriales</taxon>
        <taxon>Weeksellaceae</taxon>
        <taxon>Chryseobacterium group</taxon>
        <taxon>Chryseobacterium</taxon>
    </lineage>
</organism>
<dbReference type="Proteomes" id="UP000501570">
    <property type="component" value="Chromosome"/>
</dbReference>
<gene>
    <name evidence="1" type="ORF">FOB44_16940</name>
</gene>
<name>A0ABX6KUL4_CHRGL</name>
<accession>A0ABX6KUL4</accession>
<proteinExistence type="predicted"/>